<gene>
    <name evidence="1" type="ORF">CVT26_010683</name>
</gene>
<proteinExistence type="predicted"/>
<dbReference type="InterPro" id="IPR032675">
    <property type="entry name" value="LRR_dom_sf"/>
</dbReference>
<evidence type="ECO:0008006" key="3">
    <source>
        <dbReference type="Google" id="ProtNLM"/>
    </source>
</evidence>
<dbReference type="EMBL" id="NHYE01001345">
    <property type="protein sequence ID" value="PPQ96618.1"/>
    <property type="molecule type" value="Genomic_DNA"/>
</dbReference>
<organism evidence="1 2">
    <name type="scientific">Gymnopilus dilepis</name>
    <dbReference type="NCBI Taxonomy" id="231916"/>
    <lineage>
        <taxon>Eukaryota</taxon>
        <taxon>Fungi</taxon>
        <taxon>Dikarya</taxon>
        <taxon>Basidiomycota</taxon>
        <taxon>Agaricomycotina</taxon>
        <taxon>Agaricomycetes</taxon>
        <taxon>Agaricomycetidae</taxon>
        <taxon>Agaricales</taxon>
        <taxon>Agaricineae</taxon>
        <taxon>Hymenogastraceae</taxon>
        <taxon>Gymnopilus</taxon>
    </lineage>
</organism>
<dbReference type="AlphaFoldDB" id="A0A409Y0R7"/>
<evidence type="ECO:0000313" key="2">
    <source>
        <dbReference type="Proteomes" id="UP000284706"/>
    </source>
</evidence>
<comment type="caution">
    <text evidence="1">The sequence shown here is derived from an EMBL/GenBank/DDBJ whole genome shotgun (WGS) entry which is preliminary data.</text>
</comment>
<name>A0A409Y0R7_9AGAR</name>
<accession>A0A409Y0R7</accession>
<dbReference type="OrthoDB" id="3101336at2759"/>
<protein>
    <recommendedName>
        <fullName evidence="3">FBD domain-containing protein</fullName>
    </recommendedName>
</protein>
<evidence type="ECO:0000313" key="1">
    <source>
        <dbReference type="EMBL" id="PPQ96618.1"/>
    </source>
</evidence>
<sequence length="378" mass="42428">MTFVADGSSGADTRLVVEAGKLFFGAVKRAKSLAMHGMEGFPWKEIEADIRSGEMLETLSLDLKLPDNDDGAISAISKIWSPSTSLRNFTWGANVETVSQEHVEHFKGLSFPFQALTFLELNAEIEVQAFYYILSLTPSLVTAKFDSVEGELDYEVIEDVKLSDLRELTLDSRAAFSPPSATQLLEFIIAPSLTTLSLMNDGEWFPEAFQTFLQKASPRIEHLRLHMVDSTDDEKIECLKLLPFLRSLDLRVANGTDDWPDIGSVFCCAMQEWNASTHAFSICPELEKLAIDYDELGCTSSTVFADMVEARWRRSLEAGKAFKLELMNTILRQNVGEETPMEKHEVLTEIIRILVLKNSGLDVTVEPNNWLLKLFRVS</sequence>
<dbReference type="Proteomes" id="UP000284706">
    <property type="component" value="Unassembled WGS sequence"/>
</dbReference>
<dbReference type="SUPFAM" id="SSF52047">
    <property type="entry name" value="RNI-like"/>
    <property type="match status" value="1"/>
</dbReference>
<keyword evidence="2" id="KW-1185">Reference proteome</keyword>
<reference evidence="1 2" key="1">
    <citation type="journal article" date="2018" name="Evol. Lett.">
        <title>Horizontal gene cluster transfer increased hallucinogenic mushroom diversity.</title>
        <authorList>
            <person name="Reynolds H.T."/>
            <person name="Vijayakumar V."/>
            <person name="Gluck-Thaler E."/>
            <person name="Korotkin H.B."/>
            <person name="Matheny P.B."/>
            <person name="Slot J.C."/>
        </authorList>
    </citation>
    <scope>NUCLEOTIDE SEQUENCE [LARGE SCALE GENOMIC DNA]</scope>
    <source>
        <strain evidence="1 2">SRW20</strain>
    </source>
</reference>
<dbReference type="InParanoid" id="A0A409Y0R7"/>
<dbReference type="Gene3D" id="3.80.10.10">
    <property type="entry name" value="Ribonuclease Inhibitor"/>
    <property type="match status" value="1"/>
</dbReference>